<sequence length="260" mass="30000">MSTKKQLFEKVFEKAKRDCGSSSKNAISTYLNTIFIDDYNFSISTKTISRYYESLEKNEINEKNISIDTLNTLAHYIDYENFGDFNQKNQLKKSEEKEVNVEEIASIEPILDDNISEEESIINLSSKKSNFFEKIKLQKNKIIIGGGVTTALVAGNLFLNSINQNSSCMVWKENHYEEIECEETSLQMNAVPYNETVFQLKKITKPDTLNIENALDKVWYTKINGEVEFFTNYGLHPENGKTLKPVTKYILTKYVLKNEQ</sequence>
<evidence type="ECO:0000313" key="1">
    <source>
        <dbReference type="EMBL" id="TGN27781.1"/>
    </source>
</evidence>
<dbReference type="OrthoDB" id="1340494at2"/>
<evidence type="ECO:0000313" key="2">
    <source>
        <dbReference type="Proteomes" id="UP000297998"/>
    </source>
</evidence>
<dbReference type="EMBL" id="SRPE01000004">
    <property type="protein sequence ID" value="TGN27781.1"/>
    <property type="molecule type" value="Genomic_DNA"/>
</dbReference>
<gene>
    <name evidence="1" type="ORF">E4J94_06100</name>
</gene>
<keyword evidence="2" id="KW-1185">Reference proteome</keyword>
<dbReference type="Proteomes" id="UP000297998">
    <property type="component" value="Unassembled WGS sequence"/>
</dbReference>
<accession>A0A4Z1C665</accession>
<dbReference type="AlphaFoldDB" id="A0A4Z1C665"/>
<comment type="caution">
    <text evidence="1">The sequence shown here is derived from an EMBL/GenBank/DDBJ whole genome shotgun (WGS) entry which is preliminary data.</text>
</comment>
<dbReference type="RefSeq" id="WP_135834974.1">
    <property type="nucleotide sequence ID" value="NZ_SRPE01000004.1"/>
</dbReference>
<reference evidence="1 2" key="1">
    <citation type="submission" date="2019-03" db="EMBL/GenBank/DDBJ databases">
        <title>Empedobacter tilapiae sp. nov., isolated from an intestine of Nile tilapia Oreochromis niloticus.</title>
        <authorList>
            <person name="Kim Y.-O."/>
            <person name="Yoon J.-H."/>
        </authorList>
    </citation>
    <scope>NUCLEOTIDE SEQUENCE [LARGE SCALE GENOMIC DNA]</scope>
    <source>
        <strain evidence="1 2">MRS2</strain>
    </source>
</reference>
<proteinExistence type="predicted"/>
<name>A0A4Z1C665_9FLAO</name>
<protein>
    <submittedName>
        <fullName evidence="1">Uncharacterized protein</fullName>
    </submittedName>
</protein>
<organism evidence="1 2">
    <name type="scientific">Empedobacter tilapiae</name>
    <dbReference type="NCBI Taxonomy" id="2491114"/>
    <lineage>
        <taxon>Bacteria</taxon>
        <taxon>Pseudomonadati</taxon>
        <taxon>Bacteroidota</taxon>
        <taxon>Flavobacteriia</taxon>
        <taxon>Flavobacteriales</taxon>
        <taxon>Weeksellaceae</taxon>
        <taxon>Empedobacter</taxon>
    </lineage>
</organism>